<protein>
    <submittedName>
        <fullName evidence="2">Uncharacterized protein</fullName>
    </submittedName>
</protein>
<accession>A0A0D2HUX0</accession>
<dbReference type="GeneID" id="27697570"/>
<evidence type="ECO:0000313" key="3">
    <source>
        <dbReference type="Proteomes" id="UP000053789"/>
    </source>
</evidence>
<evidence type="ECO:0000256" key="1">
    <source>
        <dbReference type="SAM" id="MobiDB-lite"/>
    </source>
</evidence>
<dbReference type="HOGENOM" id="CLU_008240_0_0_1"/>
<dbReference type="EMBL" id="KN846985">
    <property type="protein sequence ID" value="KIW94665.1"/>
    <property type="molecule type" value="Genomic_DNA"/>
</dbReference>
<dbReference type="VEuPathDB" id="FungiDB:Z519_04642"/>
<keyword evidence="3" id="KW-1185">Reference proteome</keyword>
<gene>
    <name evidence="2" type="ORF">Z519_04642</name>
</gene>
<dbReference type="AlphaFoldDB" id="A0A0D2HUX0"/>
<sequence>MAKVVYDSELMTQQIAATPVPPSKRFVAFSDEKGSPVELGRGSLAMGINSYGGGPRGLYKKNHSLGSAPQLIITLSTTSNFSHYTVIVSIGSNGTLYAVKEDESNSRMLVDLSAAVGISESPVVAFDCVFNKYTSQIHLCFAYDVGEHTELTVLKPFGAEILNDASGLKDLIIPFKGNMKTNISRIFVTPNDSRSGYPDIVFAHIPVNSVHGSSDLARVQRHAQLDGYHFSHETRLPENASSLVDFRPAVLPFVGSGYFALYITRSLRMFPTITDEDRPYKFRVSLKAPQSATCLSTLIDKDGHSILLVGGAGDLTYWKPEDALHRRHEGTLVPLDSPLSDINQLHTTQIGDFFSLWVTSAGTRVSYANATNSTFAKPLQVVPVLETGGLFAPFYLPRPSFPGQFLQQLLVANEFGHFTLLSQHPDTSSSGGLSESTWKVTPFNIPALDEVLEFNGYMTRVQVLSANGKPLPRTTLSLMSSTATELIVNGRTTRVWESGTSVITDMTGTVTLVIPTADISSSTFRLGNPKGKTTLAHEFEIDPTNKVHARLSNIQRGDDLKNATLQSGGKLLDGKKIDNKKLDHAAAAIDAMCRERGNVATRRRVKMGLDDPKAFKPGRLHLPADLGRIMGGSNLAPWSADGSGGLNAKEVLGDFGGDIVDAGWDLWNSVKDKFNDFKDWWMEIGEEGLKLLVWLGNRIYRFALHSIEAIAKGISFVIDKVLGLIDKLVDWLGFIFNWGDILETHDSVITLINTGLKFAPEVQQQMHSTLGSPAVTYEADLPNEFSQAQASPDPEIAQDPKSQEVQNSSAANNMQYQFAHGGSSNMSLLGSSRVVSRAKGPSFLAEGLPEVTDAFEQVKDVLSSIGDAFMDMFENGNSMGVGELIKNFGEAIFNAILGALRTFAAKLADSGTFNGLMDLINLPIHIPIFSALYKKFISKGRDLTILSGFALILAIPATIVHKILIGKKAPKITQSIANTIFTLPDLQASTLAGKISSKILPSDIDLKVTDGLAVKAAESARADIANTGTVLDALYATAKFLEFVFVGIEFFEYITDIPLGFDSVPIDLDDFPYRRSAKKPKQLHPELVKFLTPTPLQKRSTLAARDADYLKEGPFMAFERFVSMAKVMLAFPRNNTGPAAGSRYLSWVLMFAKELLEIGIATQIPPGDLEPGWDLLLVSIKGIMAVAQFVLHMKINKKELDHSYEDRDPDLSAIRIVESLFIFLSGICSTGYGLRENLGICKFPFTPFIPNERG</sequence>
<dbReference type="Proteomes" id="UP000053789">
    <property type="component" value="Unassembled WGS sequence"/>
</dbReference>
<dbReference type="OrthoDB" id="3235083at2759"/>
<organism evidence="2 3">
    <name type="scientific">Cladophialophora bantiana (strain ATCC 10958 / CBS 173.52 / CDC B-1940 / NIH 8579)</name>
    <name type="common">Xylohypha bantiana</name>
    <dbReference type="NCBI Taxonomy" id="1442370"/>
    <lineage>
        <taxon>Eukaryota</taxon>
        <taxon>Fungi</taxon>
        <taxon>Dikarya</taxon>
        <taxon>Ascomycota</taxon>
        <taxon>Pezizomycotina</taxon>
        <taxon>Eurotiomycetes</taxon>
        <taxon>Chaetothyriomycetidae</taxon>
        <taxon>Chaetothyriales</taxon>
        <taxon>Herpotrichiellaceae</taxon>
        <taxon>Cladophialophora</taxon>
    </lineage>
</organism>
<name>A0A0D2HUX0_CLAB1</name>
<proteinExistence type="predicted"/>
<evidence type="ECO:0000313" key="2">
    <source>
        <dbReference type="EMBL" id="KIW94665.1"/>
    </source>
</evidence>
<dbReference type="RefSeq" id="XP_016621334.1">
    <property type="nucleotide sequence ID" value="XM_016762387.1"/>
</dbReference>
<feature type="region of interest" description="Disordered" evidence="1">
    <location>
        <begin position="787"/>
        <end position="808"/>
    </location>
</feature>
<reference evidence="2" key="1">
    <citation type="submission" date="2015-01" db="EMBL/GenBank/DDBJ databases">
        <title>The Genome Sequence of Cladophialophora bantiana CBS 173.52.</title>
        <authorList>
            <consortium name="The Broad Institute Genomics Platform"/>
            <person name="Cuomo C."/>
            <person name="de Hoog S."/>
            <person name="Gorbushina A."/>
            <person name="Stielow B."/>
            <person name="Teixiera M."/>
            <person name="Abouelleil A."/>
            <person name="Chapman S.B."/>
            <person name="Priest M."/>
            <person name="Young S.K."/>
            <person name="Wortman J."/>
            <person name="Nusbaum C."/>
            <person name="Birren B."/>
        </authorList>
    </citation>
    <scope>NUCLEOTIDE SEQUENCE [LARGE SCALE GENOMIC DNA]</scope>
    <source>
        <strain evidence="2">CBS 173.52</strain>
    </source>
</reference>